<accession>A0A2P5FJV5</accession>
<name>A0A2P5FJV5_TREOI</name>
<dbReference type="AlphaFoldDB" id="A0A2P5FJV5"/>
<sequence>KYKCLRDFRFKEFGIGPLILKLLTRERSTRLLLKLSRRETVADSNVLKST</sequence>
<gene>
    <name evidence="1" type="ORF">TorRG33x02_061520</name>
</gene>
<proteinExistence type="predicted"/>
<dbReference type="EMBL" id="JXTC01000027">
    <property type="protein sequence ID" value="PON98078.1"/>
    <property type="molecule type" value="Genomic_DNA"/>
</dbReference>
<evidence type="ECO:0000313" key="1">
    <source>
        <dbReference type="EMBL" id="PON98078.1"/>
    </source>
</evidence>
<comment type="caution">
    <text evidence="1">The sequence shown here is derived from an EMBL/GenBank/DDBJ whole genome shotgun (WGS) entry which is preliminary data.</text>
</comment>
<dbReference type="InParanoid" id="A0A2P5FJV5"/>
<evidence type="ECO:0000313" key="2">
    <source>
        <dbReference type="Proteomes" id="UP000237000"/>
    </source>
</evidence>
<feature type="non-terminal residue" evidence="1">
    <location>
        <position position="1"/>
    </location>
</feature>
<reference evidence="2" key="1">
    <citation type="submission" date="2016-06" db="EMBL/GenBank/DDBJ databases">
        <title>Parallel loss of symbiosis genes in relatives of nitrogen-fixing non-legume Parasponia.</title>
        <authorList>
            <person name="Van Velzen R."/>
            <person name="Holmer R."/>
            <person name="Bu F."/>
            <person name="Rutten L."/>
            <person name="Van Zeijl A."/>
            <person name="Liu W."/>
            <person name="Santuari L."/>
            <person name="Cao Q."/>
            <person name="Sharma T."/>
            <person name="Shen D."/>
            <person name="Roswanjaya Y."/>
            <person name="Wardhani T."/>
            <person name="Kalhor M.S."/>
            <person name="Jansen J."/>
            <person name="Van den Hoogen J."/>
            <person name="Gungor B."/>
            <person name="Hartog M."/>
            <person name="Hontelez J."/>
            <person name="Verver J."/>
            <person name="Yang W.-C."/>
            <person name="Schijlen E."/>
            <person name="Repin R."/>
            <person name="Schilthuizen M."/>
            <person name="Schranz E."/>
            <person name="Heidstra R."/>
            <person name="Miyata K."/>
            <person name="Fedorova E."/>
            <person name="Kohlen W."/>
            <person name="Bisseling T."/>
            <person name="Smit S."/>
            <person name="Geurts R."/>
        </authorList>
    </citation>
    <scope>NUCLEOTIDE SEQUENCE [LARGE SCALE GENOMIC DNA]</scope>
    <source>
        <strain evidence="2">cv. RG33-2</strain>
    </source>
</reference>
<keyword evidence="2" id="KW-1185">Reference proteome</keyword>
<dbReference type="Proteomes" id="UP000237000">
    <property type="component" value="Unassembled WGS sequence"/>
</dbReference>
<organism evidence="1 2">
    <name type="scientific">Trema orientale</name>
    <name type="common">Charcoal tree</name>
    <name type="synonym">Celtis orientalis</name>
    <dbReference type="NCBI Taxonomy" id="63057"/>
    <lineage>
        <taxon>Eukaryota</taxon>
        <taxon>Viridiplantae</taxon>
        <taxon>Streptophyta</taxon>
        <taxon>Embryophyta</taxon>
        <taxon>Tracheophyta</taxon>
        <taxon>Spermatophyta</taxon>
        <taxon>Magnoliopsida</taxon>
        <taxon>eudicotyledons</taxon>
        <taxon>Gunneridae</taxon>
        <taxon>Pentapetalae</taxon>
        <taxon>rosids</taxon>
        <taxon>fabids</taxon>
        <taxon>Rosales</taxon>
        <taxon>Cannabaceae</taxon>
        <taxon>Trema</taxon>
    </lineage>
</organism>
<protein>
    <submittedName>
        <fullName evidence="1">Uncharacterized protein</fullName>
    </submittedName>
</protein>